<keyword evidence="1" id="KW-0472">Membrane</keyword>
<protein>
    <submittedName>
        <fullName evidence="2">Uncharacterized protein</fullName>
    </submittedName>
</protein>
<keyword evidence="1" id="KW-0812">Transmembrane</keyword>
<proteinExistence type="predicted"/>
<dbReference type="RefSeq" id="WP_040751614.1">
    <property type="nucleotide sequence ID" value="NZ_JACHIT010000001.1"/>
</dbReference>
<dbReference type="Proteomes" id="UP000540412">
    <property type="component" value="Unassembled WGS sequence"/>
</dbReference>
<feature type="transmembrane region" description="Helical" evidence="1">
    <location>
        <begin position="6"/>
        <end position="29"/>
    </location>
</feature>
<keyword evidence="3" id="KW-1185">Reference proteome</keyword>
<reference evidence="2 3" key="1">
    <citation type="submission" date="2020-08" db="EMBL/GenBank/DDBJ databases">
        <title>Sequencing the genomes of 1000 actinobacteria strains.</title>
        <authorList>
            <person name="Klenk H.-P."/>
        </authorList>
    </citation>
    <scope>NUCLEOTIDE SEQUENCE [LARGE SCALE GENOMIC DNA]</scope>
    <source>
        <strain evidence="2 3">DSM 43582</strain>
    </source>
</reference>
<dbReference type="EMBL" id="JACHIT010000001">
    <property type="protein sequence ID" value="MBB5914650.1"/>
    <property type="molecule type" value="Genomic_DNA"/>
</dbReference>
<keyword evidence="1" id="KW-1133">Transmembrane helix</keyword>
<organism evidence="2 3">
    <name type="scientific">Nocardia transvalensis</name>
    <dbReference type="NCBI Taxonomy" id="37333"/>
    <lineage>
        <taxon>Bacteria</taxon>
        <taxon>Bacillati</taxon>
        <taxon>Actinomycetota</taxon>
        <taxon>Actinomycetes</taxon>
        <taxon>Mycobacteriales</taxon>
        <taxon>Nocardiaceae</taxon>
        <taxon>Nocardia</taxon>
    </lineage>
</organism>
<dbReference type="AlphaFoldDB" id="A0A7W9PEY5"/>
<evidence type="ECO:0000256" key="1">
    <source>
        <dbReference type="SAM" id="Phobius"/>
    </source>
</evidence>
<name>A0A7W9PEY5_9NOCA</name>
<sequence length="141" mass="15331">MAGPVVFGVSEAVVVLLVVVSLVIGVSLARRYRVAGLALAAGALVWLLAEGLHWVQLAAIMPALEGHEHESARLIVSLLGDTVYFGVGGIGILLLFFAAVVERDIEDGRREPVAAARQLGAAAWRYYQDHNRRERSRRYGR</sequence>
<gene>
    <name evidence="2" type="ORF">BJY24_003517</name>
</gene>
<comment type="caution">
    <text evidence="2">The sequence shown here is derived from an EMBL/GenBank/DDBJ whole genome shotgun (WGS) entry which is preliminary data.</text>
</comment>
<accession>A0A7W9PEY5</accession>
<feature type="transmembrane region" description="Helical" evidence="1">
    <location>
        <begin position="36"/>
        <end position="63"/>
    </location>
</feature>
<feature type="transmembrane region" description="Helical" evidence="1">
    <location>
        <begin position="83"/>
        <end position="101"/>
    </location>
</feature>
<evidence type="ECO:0000313" key="2">
    <source>
        <dbReference type="EMBL" id="MBB5914650.1"/>
    </source>
</evidence>
<evidence type="ECO:0000313" key="3">
    <source>
        <dbReference type="Proteomes" id="UP000540412"/>
    </source>
</evidence>